<reference evidence="1" key="1">
    <citation type="journal article" date="2022" name="New Phytol.">
        <title>Evolutionary transition to the ectomycorrhizal habit in the genomes of a hyperdiverse lineage of mushroom-forming fungi.</title>
        <authorList>
            <person name="Looney B."/>
            <person name="Miyauchi S."/>
            <person name="Morin E."/>
            <person name="Drula E."/>
            <person name="Courty P.E."/>
            <person name="Kohler A."/>
            <person name="Kuo A."/>
            <person name="LaButti K."/>
            <person name="Pangilinan J."/>
            <person name="Lipzen A."/>
            <person name="Riley R."/>
            <person name="Andreopoulos W."/>
            <person name="He G."/>
            <person name="Johnson J."/>
            <person name="Nolan M."/>
            <person name="Tritt A."/>
            <person name="Barry K.W."/>
            <person name="Grigoriev I.V."/>
            <person name="Nagy L.G."/>
            <person name="Hibbett D."/>
            <person name="Henrissat B."/>
            <person name="Matheny P.B."/>
            <person name="Labbe J."/>
            <person name="Martin F.M."/>
        </authorList>
    </citation>
    <scope>NUCLEOTIDE SEQUENCE</scope>
    <source>
        <strain evidence="1">BPL690</strain>
    </source>
</reference>
<evidence type="ECO:0000313" key="2">
    <source>
        <dbReference type="Proteomes" id="UP001203297"/>
    </source>
</evidence>
<gene>
    <name evidence="1" type="ORF">B0F90DRAFT_104049</name>
</gene>
<dbReference type="Proteomes" id="UP001203297">
    <property type="component" value="Unassembled WGS sequence"/>
</dbReference>
<keyword evidence="2" id="KW-1185">Reference proteome</keyword>
<dbReference type="EMBL" id="WTXG01000001">
    <property type="protein sequence ID" value="KAI0307998.1"/>
    <property type="molecule type" value="Genomic_DNA"/>
</dbReference>
<proteinExistence type="predicted"/>
<organism evidence="1 2">
    <name type="scientific">Multifurca ochricompacta</name>
    <dbReference type="NCBI Taxonomy" id="376703"/>
    <lineage>
        <taxon>Eukaryota</taxon>
        <taxon>Fungi</taxon>
        <taxon>Dikarya</taxon>
        <taxon>Basidiomycota</taxon>
        <taxon>Agaricomycotina</taxon>
        <taxon>Agaricomycetes</taxon>
        <taxon>Russulales</taxon>
        <taxon>Russulaceae</taxon>
        <taxon>Multifurca</taxon>
    </lineage>
</organism>
<dbReference type="AlphaFoldDB" id="A0AAD4MD69"/>
<accession>A0AAD4MD69</accession>
<name>A0AAD4MD69_9AGAM</name>
<comment type="caution">
    <text evidence="1">The sequence shown here is derived from an EMBL/GenBank/DDBJ whole genome shotgun (WGS) entry which is preliminary data.</text>
</comment>
<sequence>MEYYSPTFAFDATSWPTCIGAPMSLTRVFRQKDQAFVDMLNAMRWGQMSDQIISRFCKLSREIVYEDGIEPTQL</sequence>
<evidence type="ECO:0000313" key="1">
    <source>
        <dbReference type="EMBL" id="KAI0307998.1"/>
    </source>
</evidence>
<protein>
    <submittedName>
        <fullName evidence="1">Uncharacterized protein</fullName>
    </submittedName>
</protein>